<name>A0ABQ8DH46_BRANA</name>
<feature type="non-terminal residue" evidence="2">
    <location>
        <position position="1"/>
    </location>
</feature>
<evidence type="ECO:0000256" key="1">
    <source>
        <dbReference type="SAM" id="MobiDB-lite"/>
    </source>
</evidence>
<sequence>QNPTVGEFDFVTSSTTIKAMNSFNSIMSSMLFISLDSTYINSPESKSHLVASMDEKQSDFQPQSSGNIDHQSEITTKAPTESTTGFMDKKKGLLGSIYSPDPAKNKIFIGLDLLFMAKRYGLIFYVPEFHIFLCITQNRVSRYKHFLKRPIHSSKQSLAIEFDWFWFYSSKEFEAGCVLKGDLYGNVDLQDSAFELC</sequence>
<accession>A0ABQ8DH46</accession>
<gene>
    <name evidence="2" type="ORF">HID58_014396</name>
</gene>
<evidence type="ECO:0000313" key="2">
    <source>
        <dbReference type="EMBL" id="KAH0928669.1"/>
    </source>
</evidence>
<proteinExistence type="predicted"/>
<keyword evidence="3" id="KW-1185">Reference proteome</keyword>
<dbReference type="Proteomes" id="UP000824890">
    <property type="component" value="Unassembled WGS sequence"/>
</dbReference>
<dbReference type="EMBL" id="JAGKQM010000004">
    <property type="protein sequence ID" value="KAH0928669.1"/>
    <property type="molecule type" value="Genomic_DNA"/>
</dbReference>
<feature type="region of interest" description="Disordered" evidence="1">
    <location>
        <begin position="54"/>
        <end position="83"/>
    </location>
</feature>
<comment type="caution">
    <text evidence="2">The sequence shown here is derived from an EMBL/GenBank/DDBJ whole genome shotgun (WGS) entry which is preliminary data.</text>
</comment>
<protein>
    <submittedName>
        <fullName evidence="2">Uncharacterized protein</fullName>
    </submittedName>
</protein>
<organism evidence="2 3">
    <name type="scientific">Brassica napus</name>
    <name type="common">Rape</name>
    <dbReference type="NCBI Taxonomy" id="3708"/>
    <lineage>
        <taxon>Eukaryota</taxon>
        <taxon>Viridiplantae</taxon>
        <taxon>Streptophyta</taxon>
        <taxon>Embryophyta</taxon>
        <taxon>Tracheophyta</taxon>
        <taxon>Spermatophyta</taxon>
        <taxon>Magnoliopsida</taxon>
        <taxon>eudicotyledons</taxon>
        <taxon>Gunneridae</taxon>
        <taxon>Pentapetalae</taxon>
        <taxon>rosids</taxon>
        <taxon>malvids</taxon>
        <taxon>Brassicales</taxon>
        <taxon>Brassicaceae</taxon>
        <taxon>Brassiceae</taxon>
        <taxon>Brassica</taxon>
    </lineage>
</organism>
<reference evidence="2 3" key="1">
    <citation type="submission" date="2021-05" db="EMBL/GenBank/DDBJ databases">
        <title>Genome Assembly of Synthetic Allotetraploid Brassica napus Reveals Homoeologous Exchanges between Subgenomes.</title>
        <authorList>
            <person name="Davis J.T."/>
        </authorList>
    </citation>
    <scope>NUCLEOTIDE SEQUENCE [LARGE SCALE GENOMIC DNA]</scope>
    <source>
        <strain evidence="3">cv. Da-Ae</strain>
        <tissue evidence="2">Seedling</tissue>
    </source>
</reference>
<feature type="compositionally biased region" description="Polar residues" evidence="1">
    <location>
        <begin position="59"/>
        <end position="83"/>
    </location>
</feature>
<evidence type="ECO:0000313" key="3">
    <source>
        <dbReference type="Proteomes" id="UP000824890"/>
    </source>
</evidence>